<evidence type="ECO:0000256" key="3">
    <source>
        <dbReference type="ARBA" id="ARBA00022763"/>
    </source>
</evidence>
<dbReference type="GO" id="GO:0016829">
    <property type="term" value="F:lyase activity"/>
    <property type="evidence" value="ECO:0007669"/>
    <property type="project" value="UniProtKB-KW"/>
</dbReference>
<dbReference type="SUPFAM" id="SSF143081">
    <property type="entry name" value="BB1717-like"/>
    <property type="match status" value="1"/>
</dbReference>
<evidence type="ECO:0000313" key="9">
    <source>
        <dbReference type="EMBL" id="AIL62506.1"/>
    </source>
</evidence>
<keyword evidence="7" id="KW-0456">Lyase</keyword>
<evidence type="ECO:0000256" key="5">
    <source>
        <dbReference type="ARBA" id="ARBA00023124"/>
    </source>
</evidence>
<dbReference type="eggNOG" id="COG2135">
    <property type="taxonomic scope" value="Bacteria"/>
</dbReference>
<proteinExistence type="inferred from homology"/>
<sequence>MCGRLSQYRGIHDFVDALSMPGALANEVGDQPLAHYNVAPSTNVAVLSAQRAHWLRWGWRPHWAHDRAAPINARVEKVAHSPFFRAIWGHRLIVPIDGWFEWVDEGEAKKQPYYIHRRDGLPAFCAGIGQWGVAEDDGFVIITADSVGGMVDIHDRRPVVLAPALARDWLNPDCDKGQAEQMVLNLGEPAEAFNWYRVDKAVGNVRNQGANLIGRSGGAATRLAPR</sequence>
<keyword evidence="5" id="KW-0190">Covalent protein-DNA linkage</keyword>
<dbReference type="GO" id="GO:0008233">
    <property type="term" value="F:peptidase activity"/>
    <property type="evidence" value="ECO:0007669"/>
    <property type="project" value="UniProtKB-KW"/>
</dbReference>
<dbReference type="Pfam" id="PF02586">
    <property type="entry name" value="SRAP"/>
    <property type="match status" value="1"/>
</dbReference>
<dbReference type="GO" id="GO:0106300">
    <property type="term" value="P:protein-DNA covalent cross-linking repair"/>
    <property type="evidence" value="ECO:0007669"/>
    <property type="project" value="InterPro"/>
</dbReference>
<evidence type="ECO:0000256" key="1">
    <source>
        <dbReference type="ARBA" id="ARBA00008136"/>
    </source>
</evidence>
<dbReference type="PANTHER" id="PTHR13604:SF0">
    <property type="entry name" value="ABASIC SITE PROCESSING PROTEIN HMCES"/>
    <property type="match status" value="1"/>
</dbReference>
<evidence type="ECO:0000256" key="2">
    <source>
        <dbReference type="ARBA" id="ARBA00022670"/>
    </source>
</evidence>
<dbReference type="OrthoDB" id="6192129at2"/>
<name>A0A077FGW7_9PSED</name>
<keyword evidence="6" id="KW-0238">DNA-binding</keyword>
<dbReference type="EC" id="3.4.-.-" evidence="8"/>
<keyword evidence="2 8" id="KW-0645">Protease</keyword>
<dbReference type="AlphaFoldDB" id="A0A077FGW7"/>
<dbReference type="InterPro" id="IPR036590">
    <property type="entry name" value="SRAP-like"/>
</dbReference>
<dbReference type="PANTHER" id="PTHR13604">
    <property type="entry name" value="DC12-RELATED"/>
    <property type="match status" value="1"/>
</dbReference>
<dbReference type="KEGG" id="palk:PSAKL28_33460"/>
<evidence type="ECO:0000256" key="7">
    <source>
        <dbReference type="ARBA" id="ARBA00023239"/>
    </source>
</evidence>
<evidence type="ECO:0000313" key="10">
    <source>
        <dbReference type="Proteomes" id="UP000028931"/>
    </source>
</evidence>
<organism evidence="9 10">
    <name type="scientific">Pseudomonas alkylphenolica</name>
    <dbReference type="NCBI Taxonomy" id="237609"/>
    <lineage>
        <taxon>Bacteria</taxon>
        <taxon>Pseudomonadati</taxon>
        <taxon>Pseudomonadota</taxon>
        <taxon>Gammaproteobacteria</taxon>
        <taxon>Pseudomonadales</taxon>
        <taxon>Pseudomonadaceae</taxon>
        <taxon>Pseudomonas</taxon>
    </lineage>
</organism>
<dbReference type="GO" id="GO:0003697">
    <property type="term" value="F:single-stranded DNA binding"/>
    <property type="evidence" value="ECO:0007669"/>
    <property type="project" value="InterPro"/>
</dbReference>
<accession>A0A077FGW7</accession>
<keyword evidence="3" id="KW-0227">DNA damage</keyword>
<dbReference type="EMBL" id="CP009048">
    <property type="protein sequence ID" value="AIL62506.1"/>
    <property type="molecule type" value="Genomic_DNA"/>
</dbReference>
<dbReference type="RefSeq" id="WP_051939451.1">
    <property type="nucleotide sequence ID" value="NZ_CP009048.1"/>
</dbReference>
<reference evidence="9 10" key="1">
    <citation type="submission" date="2014-07" db="EMBL/GenBank/DDBJ databases">
        <authorList>
            <person name="Lee K."/>
            <person name="Lim J.Y."/>
            <person name="Hwang I."/>
        </authorList>
    </citation>
    <scope>NUCLEOTIDE SEQUENCE [LARGE SCALE GENOMIC DNA]</scope>
    <source>
        <strain evidence="9 10">KL28</strain>
    </source>
</reference>
<dbReference type="Proteomes" id="UP000028931">
    <property type="component" value="Chromosome"/>
</dbReference>
<dbReference type="HOGENOM" id="CLU_035990_6_1_6"/>
<protein>
    <recommendedName>
        <fullName evidence="8">Abasic site processing protein</fullName>
        <ecNumber evidence="8">3.4.-.-</ecNumber>
    </recommendedName>
</protein>
<comment type="similarity">
    <text evidence="1 8">Belongs to the SOS response-associated peptidase family.</text>
</comment>
<dbReference type="Gene3D" id="3.90.1680.10">
    <property type="entry name" value="SOS response associated peptidase-like"/>
    <property type="match status" value="1"/>
</dbReference>
<keyword evidence="4 8" id="KW-0378">Hydrolase</keyword>
<evidence type="ECO:0000256" key="8">
    <source>
        <dbReference type="RuleBase" id="RU364100"/>
    </source>
</evidence>
<evidence type="ECO:0000256" key="4">
    <source>
        <dbReference type="ARBA" id="ARBA00022801"/>
    </source>
</evidence>
<gene>
    <name evidence="9" type="ORF">PSAKL28_33460</name>
</gene>
<dbReference type="GO" id="GO:0006508">
    <property type="term" value="P:proteolysis"/>
    <property type="evidence" value="ECO:0007669"/>
    <property type="project" value="UniProtKB-KW"/>
</dbReference>
<evidence type="ECO:0000256" key="6">
    <source>
        <dbReference type="ARBA" id="ARBA00023125"/>
    </source>
</evidence>
<dbReference type="InterPro" id="IPR003738">
    <property type="entry name" value="SRAP"/>
</dbReference>